<dbReference type="KEGG" id="gph:GEMMAAP_02890"/>
<sequence>MPVRLPPLTEHASRILLEGIVDYAGLFPPAALGIPAAVRNFAHYRAGSAGWMLGRFICPANQLDVFSDKADPLLPRDAGAIPWRLSVTASGNVVADLHAIAAFNERHRVCFDECGAKVDAYEVKVTSVQEIMTLHAQLPAALEVYMELPLDGDLDALMEALARTGRRAKIRTGGIVPDAFPAPAQIVRFLRALVTHDVPAKATAGLHHPLRGTYRLTYDTDAPSCRMFGFLNVLLAAAVIANSGTDHDAMLMLDEADASTIMFSETHLAWQRPGGVIMLNRPLLQQVRERILLSVGSCSFTEPVDESRALGWI</sequence>
<dbReference type="OrthoDB" id="9778153at2"/>
<gene>
    <name evidence="1" type="ORF">GEMMAAP_02890</name>
</gene>
<accession>A0A143BG97</accession>
<name>A0A143BG97_9BACT</name>
<dbReference type="eggNOG" id="COG0124">
    <property type="taxonomic scope" value="Bacteria"/>
</dbReference>
<dbReference type="EMBL" id="CP011454">
    <property type="protein sequence ID" value="AMW04069.1"/>
    <property type="molecule type" value="Genomic_DNA"/>
</dbReference>
<dbReference type="Proteomes" id="UP000076404">
    <property type="component" value="Chromosome"/>
</dbReference>
<protein>
    <submittedName>
        <fullName evidence="1">Uncharacterized protein</fullName>
    </submittedName>
</protein>
<keyword evidence="2" id="KW-1185">Reference proteome</keyword>
<reference evidence="1 2" key="2">
    <citation type="journal article" date="2016" name="Environ. Microbiol. Rep.">
        <title>Metagenomic evidence for the presence of phototrophic Gemmatimonadetes bacteria in diverse environments.</title>
        <authorList>
            <person name="Zeng Y."/>
            <person name="Baumbach J."/>
            <person name="Barbosa E.G."/>
            <person name="Azevedo V."/>
            <person name="Zhang C."/>
            <person name="Koblizek M."/>
        </authorList>
    </citation>
    <scope>NUCLEOTIDE SEQUENCE [LARGE SCALE GENOMIC DNA]</scope>
    <source>
        <strain evidence="1 2">AP64</strain>
    </source>
</reference>
<proteinExistence type="predicted"/>
<dbReference type="RefSeq" id="WP_026849357.1">
    <property type="nucleotide sequence ID" value="NZ_CP011454.1"/>
</dbReference>
<reference evidence="1 2" key="1">
    <citation type="journal article" date="2014" name="Proc. Natl. Acad. Sci. U.S.A.">
        <title>Functional type 2 photosynthetic reaction centers found in the rare bacterial phylum Gemmatimonadetes.</title>
        <authorList>
            <person name="Zeng Y."/>
            <person name="Feng F."/>
            <person name="Medova H."/>
            <person name="Dean J."/>
            <person name="Koblizek M."/>
        </authorList>
    </citation>
    <scope>NUCLEOTIDE SEQUENCE [LARGE SCALE GENOMIC DNA]</scope>
    <source>
        <strain evidence="1 2">AP64</strain>
    </source>
</reference>
<evidence type="ECO:0000313" key="1">
    <source>
        <dbReference type="EMBL" id="AMW04069.1"/>
    </source>
</evidence>
<evidence type="ECO:0000313" key="2">
    <source>
        <dbReference type="Proteomes" id="UP000076404"/>
    </source>
</evidence>
<organism evidence="1 2">
    <name type="scientific">Gemmatimonas phototrophica</name>
    <dbReference type="NCBI Taxonomy" id="1379270"/>
    <lineage>
        <taxon>Bacteria</taxon>
        <taxon>Pseudomonadati</taxon>
        <taxon>Gemmatimonadota</taxon>
        <taxon>Gemmatimonadia</taxon>
        <taxon>Gemmatimonadales</taxon>
        <taxon>Gemmatimonadaceae</taxon>
        <taxon>Gemmatimonas</taxon>
    </lineage>
</organism>
<dbReference type="STRING" id="1379270.GEMMAAP_02890"/>
<dbReference type="AlphaFoldDB" id="A0A143BG97"/>